<dbReference type="GO" id="GO:0046949">
    <property type="term" value="P:fatty-acyl-CoA biosynthetic process"/>
    <property type="evidence" value="ECO:0007669"/>
    <property type="project" value="TreeGrafter"/>
</dbReference>
<dbReference type="RefSeq" id="XP_015947904.2">
    <property type="nucleotide sequence ID" value="XM_016092418.3"/>
</dbReference>
<reference evidence="5" key="2">
    <citation type="submission" date="2025-08" db="UniProtKB">
        <authorList>
            <consortium name="RefSeq"/>
        </authorList>
    </citation>
    <scope>IDENTIFICATION</scope>
    <source>
        <tissue evidence="5">Whole plant</tissue>
    </source>
</reference>
<comment type="similarity">
    <text evidence="1">Belongs to the ATP-dependent AMP-binding enzyme family.</text>
</comment>
<dbReference type="InterPro" id="IPR042099">
    <property type="entry name" value="ANL_N_sf"/>
</dbReference>
<dbReference type="SUPFAM" id="SSF56801">
    <property type="entry name" value="Acetyl-CoA synthetase-like"/>
    <property type="match status" value="1"/>
</dbReference>
<evidence type="ECO:0000256" key="1">
    <source>
        <dbReference type="ARBA" id="ARBA00006432"/>
    </source>
</evidence>
<sequence length="156" mass="17466">MQGYYKQVDETAHTIDKDGWLHTGDVGYIDDEENIFIVDRIKELIKYKGFQVAPAELEAILLSHPSVEDAAVVPLPDEEAGEIPAASVVVSRGARVTEKEIMDYVASNAAHYKKVRVVHFVETIPKSPSGKIMRRLIKERMVKKMKTNSTPKSNIS</sequence>
<accession>A0A6P4BTZ3</accession>
<dbReference type="Gene3D" id="3.40.50.12780">
    <property type="entry name" value="N-terminal domain of ligase-like"/>
    <property type="match status" value="1"/>
</dbReference>
<organism evidence="4 5">
    <name type="scientific">Arachis duranensis</name>
    <name type="common">Wild peanut</name>
    <dbReference type="NCBI Taxonomy" id="130453"/>
    <lineage>
        <taxon>Eukaryota</taxon>
        <taxon>Viridiplantae</taxon>
        <taxon>Streptophyta</taxon>
        <taxon>Embryophyta</taxon>
        <taxon>Tracheophyta</taxon>
        <taxon>Spermatophyta</taxon>
        <taxon>Magnoliopsida</taxon>
        <taxon>eudicotyledons</taxon>
        <taxon>Gunneridae</taxon>
        <taxon>Pentapetalae</taxon>
        <taxon>rosids</taxon>
        <taxon>fabids</taxon>
        <taxon>Fabales</taxon>
        <taxon>Fabaceae</taxon>
        <taxon>Papilionoideae</taxon>
        <taxon>50 kb inversion clade</taxon>
        <taxon>dalbergioids sensu lato</taxon>
        <taxon>Dalbergieae</taxon>
        <taxon>Pterocarpus clade</taxon>
        <taxon>Arachis</taxon>
    </lineage>
</organism>
<dbReference type="KEGG" id="adu:107472893"/>
<dbReference type="GO" id="GO:0004467">
    <property type="term" value="F:long-chain fatty acid-CoA ligase activity"/>
    <property type="evidence" value="ECO:0007669"/>
    <property type="project" value="TreeGrafter"/>
</dbReference>
<evidence type="ECO:0000313" key="5">
    <source>
        <dbReference type="RefSeq" id="XP_015947904.2"/>
    </source>
</evidence>
<name>A0A6P4BTZ3_ARADU</name>
<dbReference type="PANTHER" id="PTHR24096">
    <property type="entry name" value="LONG-CHAIN-FATTY-ACID--COA LIGASE"/>
    <property type="match status" value="1"/>
</dbReference>
<keyword evidence="4" id="KW-1185">Reference proteome</keyword>
<dbReference type="Pfam" id="PF13193">
    <property type="entry name" value="AMP-binding_C"/>
    <property type="match status" value="1"/>
</dbReference>
<feature type="domain" description="AMP-binding enzyme C-terminal" evidence="3">
    <location>
        <begin position="56"/>
        <end position="131"/>
    </location>
</feature>
<dbReference type="Gene3D" id="3.30.300.30">
    <property type="match status" value="1"/>
</dbReference>
<protein>
    <submittedName>
        <fullName evidence="5">4-coumarate--CoA ligase-like 1</fullName>
    </submittedName>
</protein>
<dbReference type="Proteomes" id="UP000515211">
    <property type="component" value="Chromosome 1"/>
</dbReference>
<keyword evidence="2" id="KW-0436">Ligase</keyword>
<dbReference type="InterPro" id="IPR045851">
    <property type="entry name" value="AMP-bd_C_sf"/>
</dbReference>
<gene>
    <name evidence="5" type="primary">LOC107472893</name>
</gene>
<dbReference type="AlphaFoldDB" id="A0A6P4BTZ3"/>
<dbReference type="FunFam" id="3.30.300.30:FF:000007">
    <property type="entry name" value="4-coumarate--CoA ligase 2"/>
    <property type="match status" value="1"/>
</dbReference>
<evidence type="ECO:0000256" key="2">
    <source>
        <dbReference type="ARBA" id="ARBA00022598"/>
    </source>
</evidence>
<proteinExistence type="inferred from homology"/>
<evidence type="ECO:0000313" key="4">
    <source>
        <dbReference type="Proteomes" id="UP000515211"/>
    </source>
</evidence>
<dbReference type="PANTHER" id="PTHR24096:SF389">
    <property type="entry name" value="4-COUMARATE--COA LIGASE-LIKE 1"/>
    <property type="match status" value="1"/>
</dbReference>
<evidence type="ECO:0000259" key="3">
    <source>
        <dbReference type="Pfam" id="PF13193"/>
    </source>
</evidence>
<dbReference type="InterPro" id="IPR025110">
    <property type="entry name" value="AMP-bd_C"/>
</dbReference>
<reference evidence="4" key="1">
    <citation type="journal article" date="2016" name="Nat. Genet.">
        <title>The genome sequences of Arachis duranensis and Arachis ipaensis, the diploid ancestors of cultivated peanut.</title>
        <authorList>
            <person name="Bertioli D.J."/>
            <person name="Cannon S.B."/>
            <person name="Froenicke L."/>
            <person name="Huang G."/>
            <person name="Farmer A.D."/>
            <person name="Cannon E.K."/>
            <person name="Liu X."/>
            <person name="Gao D."/>
            <person name="Clevenger J."/>
            <person name="Dash S."/>
            <person name="Ren L."/>
            <person name="Moretzsohn M.C."/>
            <person name="Shirasawa K."/>
            <person name="Huang W."/>
            <person name="Vidigal B."/>
            <person name="Abernathy B."/>
            <person name="Chu Y."/>
            <person name="Niederhuth C.E."/>
            <person name="Umale P."/>
            <person name="Araujo A.C."/>
            <person name="Kozik A."/>
            <person name="Kim K.D."/>
            <person name="Burow M.D."/>
            <person name="Varshney R.K."/>
            <person name="Wang X."/>
            <person name="Zhang X."/>
            <person name="Barkley N."/>
            <person name="Guimaraes P.M."/>
            <person name="Isobe S."/>
            <person name="Guo B."/>
            <person name="Liao B."/>
            <person name="Stalker H.T."/>
            <person name="Schmitz R.J."/>
            <person name="Scheffler B.E."/>
            <person name="Leal-Bertioli S.C."/>
            <person name="Xun X."/>
            <person name="Jackson S.A."/>
            <person name="Michelmore R."/>
            <person name="Ozias-Akins P."/>
        </authorList>
    </citation>
    <scope>NUCLEOTIDE SEQUENCE [LARGE SCALE GENOMIC DNA]</scope>
    <source>
        <strain evidence="4">cv. V14167</strain>
    </source>
</reference>
<dbReference type="GeneID" id="107472893"/>